<comment type="caution">
    <text evidence="1">The sequence shown here is derived from an EMBL/GenBank/DDBJ whole genome shotgun (WGS) entry which is preliminary data.</text>
</comment>
<accession>A0A200Q788</accession>
<dbReference type="InParanoid" id="A0A200Q788"/>
<name>A0A200Q788_MACCD</name>
<dbReference type="EMBL" id="MVGT01002854">
    <property type="protein sequence ID" value="OVA06346.1"/>
    <property type="molecule type" value="Genomic_DNA"/>
</dbReference>
<evidence type="ECO:0000313" key="1">
    <source>
        <dbReference type="EMBL" id="OVA06346.1"/>
    </source>
</evidence>
<reference evidence="1 2" key="1">
    <citation type="journal article" date="2017" name="Mol. Plant">
        <title>The Genome of Medicinal Plant Macleaya cordata Provides New Insights into Benzylisoquinoline Alkaloids Metabolism.</title>
        <authorList>
            <person name="Liu X."/>
            <person name="Liu Y."/>
            <person name="Huang P."/>
            <person name="Ma Y."/>
            <person name="Qing Z."/>
            <person name="Tang Q."/>
            <person name="Cao H."/>
            <person name="Cheng P."/>
            <person name="Zheng Y."/>
            <person name="Yuan Z."/>
            <person name="Zhou Y."/>
            <person name="Liu J."/>
            <person name="Tang Z."/>
            <person name="Zhuo Y."/>
            <person name="Zhang Y."/>
            <person name="Yu L."/>
            <person name="Huang J."/>
            <person name="Yang P."/>
            <person name="Peng Q."/>
            <person name="Zhang J."/>
            <person name="Jiang W."/>
            <person name="Zhang Z."/>
            <person name="Lin K."/>
            <person name="Ro D.K."/>
            <person name="Chen X."/>
            <person name="Xiong X."/>
            <person name="Shang Y."/>
            <person name="Huang S."/>
            <person name="Zeng J."/>
        </authorList>
    </citation>
    <scope>NUCLEOTIDE SEQUENCE [LARGE SCALE GENOMIC DNA]</scope>
    <source>
        <strain evidence="2">cv. BLH2017</strain>
        <tissue evidence="1">Root</tissue>
    </source>
</reference>
<keyword evidence="2" id="KW-1185">Reference proteome</keyword>
<organism evidence="1 2">
    <name type="scientific">Macleaya cordata</name>
    <name type="common">Five-seeded plume-poppy</name>
    <name type="synonym">Bocconia cordata</name>
    <dbReference type="NCBI Taxonomy" id="56857"/>
    <lineage>
        <taxon>Eukaryota</taxon>
        <taxon>Viridiplantae</taxon>
        <taxon>Streptophyta</taxon>
        <taxon>Embryophyta</taxon>
        <taxon>Tracheophyta</taxon>
        <taxon>Spermatophyta</taxon>
        <taxon>Magnoliopsida</taxon>
        <taxon>Ranunculales</taxon>
        <taxon>Papaveraceae</taxon>
        <taxon>Papaveroideae</taxon>
        <taxon>Macleaya</taxon>
    </lineage>
</organism>
<gene>
    <name evidence="1" type="ORF">BVC80_8883g13</name>
</gene>
<dbReference type="AlphaFoldDB" id="A0A200Q788"/>
<dbReference type="Proteomes" id="UP000195402">
    <property type="component" value="Unassembled WGS sequence"/>
</dbReference>
<sequence>MPPLGVGEDKINCKFAASNNFSARNCYLESMRENAEIWEDKDEETVRHLLLHCPVTAAVWNYFIKSAGIQWAQGNDILDVIKNWEKAPLSGRANKIWKLIPFAIWWSVDMSK</sequence>
<evidence type="ECO:0000313" key="2">
    <source>
        <dbReference type="Proteomes" id="UP000195402"/>
    </source>
</evidence>
<protein>
    <recommendedName>
        <fullName evidence="3">Reverse transcriptase zinc-binding domain</fullName>
    </recommendedName>
</protein>
<proteinExistence type="predicted"/>
<evidence type="ECO:0008006" key="3">
    <source>
        <dbReference type="Google" id="ProtNLM"/>
    </source>
</evidence>